<evidence type="ECO:0000313" key="3">
    <source>
        <dbReference type="Proteomes" id="UP000824208"/>
    </source>
</evidence>
<protein>
    <submittedName>
        <fullName evidence="2">Stage II sporulation protein P</fullName>
    </submittedName>
</protein>
<reference evidence="2" key="2">
    <citation type="submission" date="2021-04" db="EMBL/GenBank/DDBJ databases">
        <authorList>
            <person name="Gilroy R."/>
        </authorList>
    </citation>
    <scope>NUCLEOTIDE SEQUENCE</scope>
    <source>
        <strain evidence="2">CHK189-11263</strain>
    </source>
</reference>
<reference evidence="2" key="1">
    <citation type="journal article" date="2021" name="PeerJ">
        <title>Extensive microbial diversity within the chicken gut microbiome revealed by metagenomics and culture.</title>
        <authorList>
            <person name="Gilroy R."/>
            <person name="Ravi A."/>
            <person name="Getino M."/>
            <person name="Pursley I."/>
            <person name="Horton D.L."/>
            <person name="Alikhan N.F."/>
            <person name="Baker D."/>
            <person name="Gharbi K."/>
            <person name="Hall N."/>
            <person name="Watson M."/>
            <person name="Adriaenssens E.M."/>
            <person name="Foster-Nyarko E."/>
            <person name="Jarju S."/>
            <person name="Secka A."/>
            <person name="Antonio M."/>
            <person name="Oren A."/>
            <person name="Chaudhuri R.R."/>
            <person name="La Ragione R."/>
            <person name="Hildebrand F."/>
            <person name="Pallen M.J."/>
        </authorList>
    </citation>
    <scope>NUCLEOTIDE SEQUENCE</scope>
    <source>
        <strain evidence="2">CHK189-11263</strain>
    </source>
</reference>
<feature type="region of interest" description="Disordered" evidence="1">
    <location>
        <begin position="95"/>
        <end position="140"/>
    </location>
</feature>
<dbReference type="EMBL" id="DWYC01000041">
    <property type="protein sequence ID" value="HJB56677.1"/>
    <property type="molecule type" value="Genomic_DNA"/>
</dbReference>
<sequence length="398" mass="42766">MKKPSKRTGVPRRLAAVTLAVTVLWVVFATAGSETLRGALDALSQRSSLAVALLRAQLGDSRPESDWLTTATAMVISQSPLLLSSREAILELHSRSDGDDQAQEPPDTNQPIRETPVEPEEAPTGAETGTDLTFADNGVTPQTLVPTGTVGYIVTGRTYINNYSDNDFDASLFDGTFAARLSEAEPQVLIVHTHGSEAYTMPPGEEYEASGESRTTDTTYNVVRVGDEIASVLGEYGISVVHDRTLHDYPEYNGAYDRSLASIESYLEKYPSISIVLDIHRDAIYDGEGSPYKVVSQVAEGRAAQMTFVIGTDGSGLPNDNWQENLKLAAAVQDTLLTDYPTLMRPITVRNSRYNQHCTTGSLLVEVGAAGNSLDEALLSARLLAAGLAETLQNAPAA</sequence>
<evidence type="ECO:0000256" key="1">
    <source>
        <dbReference type="SAM" id="MobiDB-lite"/>
    </source>
</evidence>
<proteinExistence type="predicted"/>
<name>A0A9D2MA96_9FIRM</name>
<evidence type="ECO:0000313" key="2">
    <source>
        <dbReference type="EMBL" id="HJB56677.1"/>
    </source>
</evidence>
<dbReference type="Pfam" id="PF07454">
    <property type="entry name" value="SpoIIP"/>
    <property type="match status" value="1"/>
</dbReference>
<dbReference type="Proteomes" id="UP000824208">
    <property type="component" value="Unassembled WGS sequence"/>
</dbReference>
<dbReference type="SUPFAM" id="SSF53187">
    <property type="entry name" value="Zn-dependent exopeptidases"/>
    <property type="match status" value="1"/>
</dbReference>
<gene>
    <name evidence="2" type="ORF">H9714_03900</name>
</gene>
<comment type="caution">
    <text evidence="2">The sequence shown here is derived from an EMBL/GenBank/DDBJ whole genome shotgun (WGS) entry which is preliminary data.</text>
</comment>
<organism evidence="2 3">
    <name type="scientific">Candidatus Flavonifractor intestinipullorum</name>
    <dbReference type="NCBI Taxonomy" id="2838587"/>
    <lineage>
        <taxon>Bacteria</taxon>
        <taxon>Bacillati</taxon>
        <taxon>Bacillota</taxon>
        <taxon>Clostridia</taxon>
        <taxon>Eubacteriales</taxon>
        <taxon>Oscillospiraceae</taxon>
        <taxon>Flavonifractor</taxon>
    </lineage>
</organism>
<dbReference type="NCBIfam" id="TIGR02867">
    <property type="entry name" value="spore_II_P"/>
    <property type="match status" value="1"/>
</dbReference>
<dbReference type="AlphaFoldDB" id="A0A9D2MA96"/>
<dbReference type="InterPro" id="IPR010897">
    <property type="entry name" value="Spore_II_P"/>
</dbReference>
<accession>A0A9D2MA96</accession>